<keyword evidence="2" id="KW-0663">Pyridoxal phosphate</keyword>
<gene>
    <name evidence="7" type="ORF">GR156_11850</name>
</gene>
<dbReference type="EMBL" id="WUML01000008">
    <property type="protein sequence ID" value="MXO01002.1"/>
    <property type="molecule type" value="Genomic_DNA"/>
</dbReference>
<dbReference type="InterPro" id="IPR015421">
    <property type="entry name" value="PyrdxlP-dep_Trfase_major"/>
</dbReference>
<reference evidence="7 8" key="1">
    <citation type="submission" date="2019-12" db="EMBL/GenBank/DDBJ databases">
        <title>Shinella granuli gen. nov., sp. nov., and proposal of the reclassification of Zoogloea ramigera ATCC 19623 as Shinella zoogloeoides sp. nov.</title>
        <authorList>
            <person name="Gao J."/>
        </authorList>
    </citation>
    <scope>NUCLEOTIDE SEQUENCE [LARGE SCALE GENOMIC DNA]</scope>
    <source>
        <strain evidence="7 8">DSM 287</strain>
    </source>
</reference>
<evidence type="ECO:0000256" key="4">
    <source>
        <dbReference type="ARBA" id="ARBA00023125"/>
    </source>
</evidence>
<dbReference type="InterPro" id="IPR000524">
    <property type="entry name" value="Tscrpt_reg_HTH_GntR"/>
</dbReference>
<evidence type="ECO:0000256" key="3">
    <source>
        <dbReference type="ARBA" id="ARBA00023015"/>
    </source>
</evidence>
<dbReference type="Pfam" id="PF00392">
    <property type="entry name" value="GntR"/>
    <property type="match status" value="1"/>
</dbReference>
<dbReference type="Proteomes" id="UP000440304">
    <property type="component" value="Unassembled WGS sequence"/>
</dbReference>
<keyword evidence="5" id="KW-0804">Transcription</keyword>
<dbReference type="InterPro" id="IPR036388">
    <property type="entry name" value="WH-like_DNA-bd_sf"/>
</dbReference>
<keyword evidence="7" id="KW-0808">Transferase</keyword>
<keyword evidence="4" id="KW-0238">DNA-binding</keyword>
<dbReference type="AlphaFoldDB" id="A0A6N8TCK7"/>
<dbReference type="RefSeq" id="WP_229341875.1">
    <property type="nucleotide sequence ID" value="NZ_CP086610.1"/>
</dbReference>
<evidence type="ECO:0000313" key="7">
    <source>
        <dbReference type="EMBL" id="MXO01002.1"/>
    </source>
</evidence>
<dbReference type="PANTHER" id="PTHR46577">
    <property type="entry name" value="HTH-TYPE TRANSCRIPTIONAL REGULATORY PROTEIN GABR"/>
    <property type="match status" value="1"/>
</dbReference>
<accession>A0A6N8TCK7</accession>
<dbReference type="GO" id="GO:0003677">
    <property type="term" value="F:DNA binding"/>
    <property type="evidence" value="ECO:0007669"/>
    <property type="project" value="UniProtKB-KW"/>
</dbReference>
<keyword evidence="7" id="KW-0032">Aminotransferase</keyword>
<dbReference type="Gene3D" id="1.10.10.10">
    <property type="entry name" value="Winged helix-like DNA-binding domain superfamily/Winged helix DNA-binding domain"/>
    <property type="match status" value="1"/>
</dbReference>
<name>A0A6N8TCK7_SHIZO</name>
<dbReference type="PRINTS" id="PR00035">
    <property type="entry name" value="HTHGNTR"/>
</dbReference>
<protein>
    <submittedName>
        <fullName evidence="7">Aminotransferase class I/II-fold pyridoxal phosphate-dependent enzyme</fullName>
    </submittedName>
</protein>
<sequence length="498" mass="54999">MQIHVSETIFFIDRESGLGLQAQLRETVASAVVAGRIQPGAQLPSTRRLAAYLNISRITVTLAYQELLSQGYVEAVDRSAYRIARNPPGRRLEGDRPSSSAKPVDWDSKVAMDFSVVRQVGKPLDWRRYPYPFLYGQLDPSLFDLNAWRDCARRALAREDFILMASDFAAADDVRLVNYICSRTLPRRGIHATPDEILVTVGAQNALWIATRLILENGSSAVCENPCHPDISASLLLSGAKVTALDVDAEGLPPDSLPDDVDVVVVTPSHHSPTGATMPIDRRVRLLQAATERDFVIVEDDYEFEISFLAPPSPALKAFDTTGRVLYIGSFSKSLFPGLRLGYLVAPAPFIRKARALRSLMLRHPPGHLQRTAAYFLALGHYDAVLHRMRTEYHARHIVMAEAFQREGLTVAGASAFGGTSFWMKGPEWLDADRLVEILRQKGVLVESGSSFFPKSDAPCRFFRMGYSSIPKSNIAEGVARVRAALDTFSQRPGGETA</sequence>
<dbReference type="CDD" id="cd07377">
    <property type="entry name" value="WHTH_GntR"/>
    <property type="match status" value="1"/>
</dbReference>
<evidence type="ECO:0000313" key="8">
    <source>
        <dbReference type="Proteomes" id="UP000440304"/>
    </source>
</evidence>
<organism evidence="7 8">
    <name type="scientific">Shinella zoogloeoides</name>
    <name type="common">Crabtreella saccharophila</name>
    <dbReference type="NCBI Taxonomy" id="352475"/>
    <lineage>
        <taxon>Bacteria</taxon>
        <taxon>Pseudomonadati</taxon>
        <taxon>Pseudomonadota</taxon>
        <taxon>Alphaproteobacteria</taxon>
        <taxon>Hyphomicrobiales</taxon>
        <taxon>Rhizobiaceae</taxon>
        <taxon>Shinella</taxon>
    </lineage>
</organism>
<evidence type="ECO:0000259" key="6">
    <source>
        <dbReference type="PROSITE" id="PS50949"/>
    </source>
</evidence>
<comment type="similarity">
    <text evidence="1">In the C-terminal section; belongs to the class-I pyridoxal-phosphate-dependent aminotransferase family.</text>
</comment>
<dbReference type="SUPFAM" id="SSF53383">
    <property type="entry name" value="PLP-dependent transferases"/>
    <property type="match status" value="1"/>
</dbReference>
<dbReference type="Pfam" id="PF00155">
    <property type="entry name" value="Aminotran_1_2"/>
    <property type="match status" value="1"/>
</dbReference>
<dbReference type="GO" id="GO:0008483">
    <property type="term" value="F:transaminase activity"/>
    <property type="evidence" value="ECO:0007669"/>
    <property type="project" value="UniProtKB-KW"/>
</dbReference>
<dbReference type="CDD" id="cd00609">
    <property type="entry name" value="AAT_like"/>
    <property type="match status" value="1"/>
</dbReference>
<comment type="caution">
    <text evidence="7">The sequence shown here is derived from an EMBL/GenBank/DDBJ whole genome shotgun (WGS) entry which is preliminary data.</text>
</comment>
<dbReference type="InterPro" id="IPR051446">
    <property type="entry name" value="HTH_trans_reg/aminotransferase"/>
</dbReference>
<keyword evidence="3" id="KW-0805">Transcription regulation</keyword>
<dbReference type="PANTHER" id="PTHR46577:SF1">
    <property type="entry name" value="HTH-TYPE TRANSCRIPTIONAL REGULATORY PROTEIN GABR"/>
    <property type="match status" value="1"/>
</dbReference>
<dbReference type="GO" id="GO:0003700">
    <property type="term" value="F:DNA-binding transcription factor activity"/>
    <property type="evidence" value="ECO:0007669"/>
    <property type="project" value="InterPro"/>
</dbReference>
<proteinExistence type="inferred from homology"/>
<dbReference type="InterPro" id="IPR015424">
    <property type="entry name" value="PyrdxlP-dep_Trfase"/>
</dbReference>
<dbReference type="SUPFAM" id="SSF46785">
    <property type="entry name" value="Winged helix' DNA-binding domain"/>
    <property type="match status" value="1"/>
</dbReference>
<dbReference type="GO" id="GO:0030170">
    <property type="term" value="F:pyridoxal phosphate binding"/>
    <property type="evidence" value="ECO:0007669"/>
    <property type="project" value="InterPro"/>
</dbReference>
<dbReference type="PROSITE" id="PS50949">
    <property type="entry name" value="HTH_GNTR"/>
    <property type="match status" value="1"/>
</dbReference>
<dbReference type="SMART" id="SM00345">
    <property type="entry name" value="HTH_GNTR"/>
    <property type="match status" value="1"/>
</dbReference>
<evidence type="ECO:0000256" key="2">
    <source>
        <dbReference type="ARBA" id="ARBA00022898"/>
    </source>
</evidence>
<dbReference type="Gene3D" id="3.40.640.10">
    <property type="entry name" value="Type I PLP-dependent aspartate aminotransferase-like (Major domain)"/>
    <property type="match status" value="1"/>
</dbReference>
<evidence type="ECO:0000256" key="5">
    <source>
        <dbReference type="ARBA" id="ARBA00023163"/>
    </source>
</evidence>
<dbReference type="InterPro" id="IPR004839">
    <property type="entry name" value="Aminotransferase_I/II_large"/>
</dbReference>
<feature type="domain" description="HTH gntR-type" evidence="6">
    <location>
        <begin position="18"/>
        <end position="86"/>
    </location>
</feature>
<dbReference type="InterPro" id="IPR036390">
    <property type="entry name" value="WH_DNA-bd_sf"/>
</dbReference>
<evidence type="ECO:0000256" key="1">
    <source>
        <dbReference type="ARBA" id="ARBA00005384"/>
    </source>
</evidence>